<dbReference type="EMBL" id="CP101751">
    <property type="protein sequence ID" value="UUC45999.1"/>
    <property type="molecule type" value="Genomic_DNA"/>
</dbReference>
<dbReference type="GO" id="GO:0008237">
    <property type="term" value="F:metallopeptidase activity"/>
    <property type="evidence" value="ECO:0007669"/>
    <property type="project" value="UniProtKB-KW"/>
</dbReference>
<feature type="transmembrane region" description="Helical" evidence="1">
    <location>
        <begin position="197"/>
        <end position="223"/>
    </location>
</feature>
<proteinExistence type="predicted"/>
<name>A0ABY5IT74_9FLAO</name>
<sequence length="235" mass="26584">MIGIFIEIVLSYFILKYAIKENLSVLGVKLTRYRFILFSVSIVWPVAYYCLFEFSVAALVHNPLKLNPDYTFSAFVNSVVYIIRAVVFEELIFRGALLYILIRKLGNQKAIIISSIAFGVYHWFSWNAFGSPLQMVFIFLSTGSVGYIFALAFAQSKTIYLPLALHFGTNFSTMILFSKNKAIGLQLLIKSFPADPVVPVAVISITVLVIHFSGFQILSYMYLKAIQKRSKPNTI</sequence>
<keyword evidence="3" id="KW-0645">Protease</keyword>
<dbReference type="InterPro" id="IPR052710">
    <property type="entry name" value="CAAX_protease"/>
</dbReference>
<keyword evidence="1" id="KW-1133">Transmembrane helix</keyword>
<reference evidence="3" key="1">
    <citation type="submission" date="2022-07" db="EMBL/GenBank/DDBJ databases">
        <title>Isolation, identification, and degradation of a PFOSA degrading strain from sewage treatment plant.</title>
        <authorList>
            <person name="Zhang L."/>
            <person name="Huo Y."/>
        </authorList>
    </citation>
    <scope>NUCLEOTIDE SEQUENCE</scope>
    <source>
        <strain evidence="3">C1</strain>
    </source>
</reference>
<gene>
    <name evidence="3" type="ORF">NOX80_02060</name>
</gene>
<dbReference type="PANTHER" id="PTHR36435">
    <property type="entry name" value="SLR1288 PROTEIN"/>
    <property type="match status" value="1"/>
</dbReference>
<dbReference type="RefSeq" id="WP_256551680.1">
    <property type="nucleotide sequence ID" value="NZ_CP101751.1"/>
</dbReference>
<accession>A0ABY5IT74</accession>
<dbReference type="Pfam" id="PF02517">
    <property type="entry name" value="Rce1-like"/>
    <property type="match status" value="1"/>
</dbReference>
<dbReference type="Proteomes" id="UP001059844">
    <property type="component" value="Chromosome"/>
</dbReference>
<evidence type="ECO:0000313" key="4">
    <source>
        <dbReference type="Proteomes" id="UP001059844"/>
    </source>
</evidence>
<feature type="domain" description="CAAX prenyl protease 2/Lysostaphin resistance protein A-like" evidence="2">
    <location>
        <begin position="74"/>
        <end position="171"/>
    </location>
</feature>
<feature type="transmembrane region" description="Helical" evidence="1">
    <location>
        <begin position="109"/>
        <end position="126"/>
    </location>
</feature>
<dbReference type="PANTHER" id="PTHR36435:SF1">
    <property type="entry name" value="CAAX AMINO TERMINAL PROTEASE FAMILY PROTEIN"/>
    <property type="match status" value="1"/>
</dbReference>
<dbReference type="InterPro" id="IPR003675">
    <property type="entry name" value="Rce1/LyrA-like_dom"/>
</dbReference>
<organism evidence="3 4">
    <name type="scientific">Flavobacterium cerinum</name>
    <dbReference type="NCBI Taxonomy" id="2502784"/>
    <lineage>
        <taxon>Bacteria</taxon>
        <taxon>Pseudomonadati</taxon>
        <taxon>Bacteroidota</taxon>
        <taxon>Flavobacteriia</taxon>
        <taxon>Flavobacteriales</taxon>
        <taxon>Flavobacteriaceae</taxon>
        <taxon>Flavobacterium</taxon>
    </lineage>
</organism>
<keyword evidence="3" id="KW-0482">Metalloprotease</keyword>
<feature type="transmembrane region" description="Helical" evidence="1">
    <location>
        <begin position="35"/>
        <end position="61"/>
    </location>
</feature>
<keyword evidence="3" id="KW-0378">Hydrolase</keyword>
<feature type="transmembrane region" description="Helical" evidence="1">
    <location>
        <begin position="159"/>
        <end position="177"/>
    </location>
</feature>
<evidence type="ECO:0000313" key="3">
    <source>
        <dbReference type="EMBL" id="UUC45999.1"/>
    </source>
</evidence>
<evidence type="ECO:0000259" key="2">
    <source>
        <dbReference type="Pfam" id="PF02517"/>
    </source>
</evidence>
<feature type="transmembrane region" description="Helical" evidence="1">
    <location>
        <begin position="81"/>
        <end position="102"/>
    </location>
</feature>
<keyword evidence="4" id="KW-1185">Reference proteome</keyword>
<keyword evidence="1" id="KW-0472">Membrane</keyword>
<evidence type="ECO:0000256" key="1">
    <source>
        <dbReference type="SAM" id="Phobius"/>
    </source>
</evidence>
<protein>
    <submittedName>
        <fullName evidence="3">CPBP family intramembrane metalloprotease</fullName>
    </submittedName>
</protein>
<feature type="transmembrane region" description="Helical" evidence="1">
    <location>
        <begin position="132"/>
        <end position="152"/>
    </location>
</feature>
<keyword evidence="1" id="KW-0812">Transmembrane</keyword>